<dbReference type="Pfam" id="PF04548">
    <property type="entry name" value="AIG1"/>
    <property type="match status" value="2"/>
</dbReference>
<name>A0AAV6Q802_SOLSE</name>
<dbReference type="PANTHER" id="PTHR10903">
    <property type="entry name" value="GTPASE, IMAP FAMILY MEMBER-RELATED"/>
    <property type="match status" value="1"/>
</dbReference>
<evidence type="ECO:0000313" key="7">
    <source>
        <dbReference type="EMBL" id="KAG7485743.1"/>
    </source>
</evidence>
<dbReference type="FunFam" id="3.40.50.300:FF:000366">
    <property type="entry name" value="GTPase, IMAP family member 2"/>
    <property type="match status" value="1"/>
</dbReference>
<keyword evidence="3" id="KW-0342">GTP-binding</keyword>
<dbReference type="InterPro" id="IPR045058">
    <property type="entry name" value="GIMA/IAN/Toc"/>
</dbReference>
<dbReference type="PANTHER" id="PTHR10903:SF167">
    <property type="entry name" value="GTPASE IMAP FAMILY MEMBER 6-RELATED"/>
    <property type="match status" value="1"/>
</dbReference>
<evidence type="ECO:0000256" key="4">
    <source>
        <dbReference type="SAM" id="MobiDB-lite"/>
    </source>
</evidence>
<feature type="transmembrane region" description="Helical" evidence="5">
    <location>
        <begin position="1364"/>
        <end position="1392"/>
    </location>
</feature>
<dbReference type="CDD" id="cd01852">
    <property type="entry name" value="AIG1"/>
    <property type="match status" value="2"/>
</dbReference>
<evidence type="ECO:0000313" key="8">
    <source>
        <dbReference type="Proteomes" id="UP000693946"/>
    </source>
</evidence>
<keyword evidence="8" id="KW-1185">Reference proteome</keyword>
<dbReference type="PROSITE" id="PS51720">
    <property type="entry name" value="G_AIG1"/>
    <property type="match status" value="2"/>
</dbReference>
<comment type="caution">
    <text evidence="7">The sequence shown here is derived from an EMBL/GenBank/DDBJ whole genome shotgun (WGS) entry which is preliminary data.</text>
</comment>
<comment type="similarity">
    <text evidence="1">Belongs to the TRAFAC class TrmE-Era-EngA-EngB-Septin-like GTPase superfamily. AIG1/Toc34/Toc159-like paraseptin GTPase family. IAN subfamily.</text>
</comment>
<dbReference type="FunFam" id="3.40.50.300:FF:002274">
    <property type="entry name" value="Si:dkeyp-69e1.8"/>
    <property type="match status" value="1"/>
</dbReference>
<dbReference type="GO" id="GO:0005525">
    <property type="term" value="F:GTP binding"/>
    <property type="evidence" value="ECO:0007669"/>
    <property type="project" value="UniProtKB-KW"/>
</dbReference>
<evidence type="ECO:0000256" key="2">
    <source>
        <dbReference type="ARBA" id="ARBA00022741"/>
    </source>
</evidence>
<dbReference type="EMBL" id="JAGKHQ010000018">
    <property type="protein sequence ID" value="KAG7485743.1"/>
    <property type="molecule type" value="Genomic_DNA"/>
</dbReference>
<feature type="region of interest" description="Disordered" evidence="4">
    <location>
        <begin position="554"/>
        <end position="576"/>
    </location>
</feature>
<keyword evidence="5" id="KW-0472">Membrane</keyword>
<feature type="domain" description="AIG1-type G" evidence="6">
    <location>
        <begin position="297"/>
        <end position="492"/>
    </location>
</feature>
<gene>
    <name evidence="7" type="ORF">JOB18_017176</name>
</gene>
<sequence length="1441" mass="154369">MMSCVSFIVSDSSYLESHSGVNQTYLWTKQLLTLVKEPENSLSKMTQHSGAGSRGTPHGLYRADLLCASPVYVRHNRWREKGGGGGGGEGNQDNLLHSRYTVRAGTDQANPSSMLEDLVYLNDLHGIMIINSTGPRPLVSPDTPLKHRPCPLIPVPGPMTVPCSPICSMCCPTDTDWVTLRATPESPGDQDPVSAAAHLHLLGESLFLIGHHLQETDKKVCTSSSLSLLLDSLLCALAPVFCLTAQIPELRGCTRHTLASTLENIAYVMPGLRNINTDFTQLGMSERFRGGLPGSSSPGLRLILLGNLGCGKTSSTDTILGQLSPISPTASRSCQLRQGITEGRDVTLVEAPRWYWNGGKMEKSVREETERAMTLVAPGPHAILLLVPVSQFTEMEGRVPAELEEVFGAESLDHTLVLLTCGDYLMGRTVEEYLQTEHPGLRQIIGRCGGRYHVINNRQRQDREQVHALLEKVDNMVQQNGVYHMKTTQERELDKQVSERRQEIMGSYRSQREEMRDVTSRRIVTTETQRSIVSGDEGGSTSVRRRQEIYDREGGVSVTQAANGLHSGPSPERQSYSELYDDRQVNRTPSFRLNADGAILSQMSDVASSPTSTKRVTTFHHRINSFEGRSPEASPTSPHLPVFSYPSSSPAFTPTSSSSFRSSYSTSKSTFAETSPSSPTSTSSYPSSYSTSSSAFAATSPSSPSSFPSSYSTSKSTFAETSPYSPTSTSSYPSSYSTSSSAFAATSPSSPSSFPSSYSTSKSTFAETSPSSPTSTSSYPSAYSTSKSTFSATSTSSPSSFPSSYSTSKSTFSANSSSSFPSSNSTSSSAFSATSPSSTSSFPSSYSTSSSTFASASPTLSSSFPSSPSLWSSSPELRLVLLGRSGAGKSAAGNAILGREEFKSHPDSLTAITQECQKKKALVEGRKVAVVDTPDWFNSELTPDEVRAQISSCVALSSPGPHAFLLCVPLDQPAKTEIQALRAIETVFGPAAVQNYTLVLFTYADKLRETGKAGNNSVEAYIANQRGDFLSLVEKCRDRFHVMENERGNVAELLDKVEQTVVEAGGQCYSSPAFQEAEDRVRQKQFEIAREKKGKKPEVGKVEDVVQLSSERRVLYPYMQTVAEAEEEVREDEIEKTRDEAEMRVSTMDIQSLPPITLSSISPSLFNTLREKIPKLMADGSFWVGERAKKVKGSPVWGNVGSGAQNIQKMVVDSSMWEKVGASARHASKLVGDRVPKVVVDSSAWVGSGAKAAAANPMWEKVGSGAKLMADRSVRVGAGIGSGAKNVAQSPMWGKVGSGAKTGAKLMADGSVRVGAGLGAGAKKVAQSPVWGKMGSGAKAGAKMVAESPVWEKMWNTAKKVPKVVIAGALLGLVLGVFLGGVIGGAVGAAAGSAATEVGRRKLANRNTSDKTIEAAKNLERKVNDSMDSLVKQGGKVLKTE</sequence>
<keyword evidence="2" id="KW-0547">Nucleotide-binding</keyword>
<keyword evidence="5" id="KW-0812">Transmembrane</keyword>
<organism evidence="7 8">
    <name type="scientific">Solea senegalensis</name>
    <name type="common">Senegalese sole</name>
    <dbReference type="NCBI Taxonomy" id="28829"/>
    <lineage>
        <taxon>Eukaryota</taxon>
        <taxon>Metazoa</taxon>
        <taxon>Chordata</taxon>
        <taxon>Craniata</taxon>
        <taxon>Vertebrata</taxon>
        <taxon>Euteleostomi</taxon>
        <taxon>Actinopterygii</taxon>
        <taxon>Neopterygii</taxon>
        <taxon>Teleostei</taxon>
        <taxon>Neoteleostei</taxon>
        <taxon>Acanthomorphata</taxon>
        <taxon>Carangaria</taxon>
        <taxon>Pleuronectiformes</taxon>
        <taxon>Pleuronectoidei</taxon>
        <taxon>Soleidae</taxon>
        <taxon>Solea</taxon>
    </lineage>
</organism>
<accession>A0AAV6Q802</accession>
<protein>
    <submittedName>
        <fullName evidence="7">GTPase IMAP family member 4 Immunity-associated nucleotide 1</fullName>
    </submittedName>
</protein>
<evidence type="ECO:0000256" key="3">
    <source>
        <dbReference type="ARBA" id="ARBA00023134"/>
    </source>
</evidence>
<feature type="domain" description="AIG1-type G" evidence="6">
    <location>
        <begin position="874"/>
        <end position="1078"/>
    </location>
</feature>
<keyword evidence="5" id="KW-1133">Transmembrane helix</keyword>
<dbReference type="InterPro" id="IPR006703">
    <property type="entry name" value="G_AIG1"/>
</dbReference>
<evidence type="ECO:0000259" key="6">
    <source>
        <dbReference type="PROSITE" id="PS51720"/>
    </source>
</evidence>
<evidence type="ECO:0000256" key="1">
    <source>
        <dbReference type="ARBA" id="ARBA00008535"/>
    </source>
</evidence>
<evidence type="ECO:0000256" key="5">
    <source>
        <dbReference type="SAM" id="Phobius"/>
    </source>
</evidence>
<proteinExistence type="inferred from homology"/>
<reference evidence="7 8" key="1">
    <citation type="journal article" date="2021" name="Sci. Rep.">
        <title>Chromosome anchoring in Senegalese sole (Solea senegalensis) reveals sex-associated markers and genome rearrangements in flatfish.</title>
        <authorList>
            <person name="Guerrero-Cozar I."/>
            <person name="Gomez-Garrido J."/>
            <person name="Berbel C."/>
            <person name="Martinez-Blanch J.F."/>
            <person name="Alioto T."/>
            <person name="Claros M.G."/>
            <person name="Gagnaire P.A."/>
            <person name="Manchado M."/>
        </authorList>
    </citation>
    <scope>NUCLEOTIDE SEQUENCE [LARGE SCALE GENOMIC DNA]</scope>
    <source>
        <strain evidence="7">Sse05_10M</strain>
    </source>
</reference>
<dbReference type="Proteomes" id="UP000693946">
    <property type="component" value="Linkage Group LG6"/>
</dbReference>